<evidence type="ECO:0000313" key="12">
    <source>
        <dbReference type="EMBL" id="QGZ59121.1"/>
    </source>
</evidence>
<evidence type="ECO:0000256" key="4">
    <source>
        <dbReference type="ARBA" id="ARBA00022636"/>
    </source>
</evidence>
<dbReference type="PANTHER" id="PTHR33121">
    <property type="entry name" value="CYCLIC DI-GMP PHOSPHODIESTERASE PDEF"/>
    <property type="match status" value="1"/>
</dbReference>
<dbReference type="Pfam" id="PF12792">
    <property type="entry name" value="CSS-motif"/>
    <property type="match status" value="1"/>
</dbReference>
<protein>
    <recommendedName>
        <fullName evidence="2">cyclic-guanylate-specific phosphodiesterase</fullName>
        <ecNumber evidence="2">3.1.4.52</ecNumber>
    </recommendedName>
</protein>
<evidence type="ECO:0000256" key="2">
    <source>
        <dbReference type="ARBA" id="ARBA00012282"/>
    </source>
</evidence>
<evidence type="ECO:0000256" key="9">
    <source>
        <dbReference type="ARBA" id="ARBA00034290"/>
    </source>
</evidence>
<dbReference type="KEGG" id="pacp:FAZ97_29775"/>
<dbReference type="InterPro" id="IPR050706">
    <property type="entry name" value="Cyclic-di-GMP_PDE-like"/>
</dbReference>
<evidence type="ECO:0000256" key="10">
    <source>
        <dbReference type="SAM" id="Phobius"/>
    </source>
</evidence>
<evidence type="ECO:0000259" key="11">
    <source>
        <dbReference type="PROSITE" id="PS50883"/>
    </source>
</evidence>
<dbReference type="InterPro" id="IPR035919">
    <property type="entry name" value="EAL_sf"/>
</dbReference>
<keyword evidence="4" id="KW-0973">c-di-GMP</keyword>
<dbReference type="Gene3D" id="3.20.20.450">
    <property type="entry name" value="EAL domain"/>
    <property type="match status" value="1"/>
</dbReference>
<keyword evidence="7 10" id="KW-1133">Transmembrane helix</keyword>
<feature type="domain" description="EAL" evidence="11">
    <location>
        <begin position="349"/>
        <end position="602"/>
    </location>
</feature>
<dbReference type="GO" id="GO:0071111">
    <property type="term" value="F:cyclic-guanylate-specific phosphodiesterase activity"/>
    <property type="evidence" value="ECO:0007669"/>
    <property type="project" value="UniProtKB-EC"/>
</dbReference>
<comment type="subcellular location">
    <subcellularLocation>
        <location evidence="1">Cell membrane</location>
        <topology evidence="1">Multi-pass membrane protein</topology>
    </subcellularLocation>
</comment>
<proteinExistence type="predicted"/>
<comment type="catalytic activity">
    <reaction evidence="9">
        <text>3',3'-c-di-GMP + H2O = 5'-phosphoguanylyl(3'-&gt;5')guanosine + H(+)</text>
        <dbReference type="Rhea" id="RHEA:24902"/>
        <dbReference type="ChEBI" id="CHEBI:15377"/>
        <dbReference type="ChEBI" id="CHEBI:15378"/>
        <dbReference type="ChEBI" id="CHEBI:58754"/>
        <dbReference type="ChEBI" id="CHEBI:58805"/>
        <dbReference type="EC" id="3.1.4.52"/>
    </reaction>
</comment>
<dbReference type="EMBL" id="CP046911">
    <property type="protein sequence ID" value="QGZ59121.1"/>
    <property type="molecule type" value="Genomic_DNA"/>
</dbReference>
<reference evidence="12 13" key="1">
    <citation type="submission" date="2019-12" db="EMBL/GenBank/DDBJ databases">
        <title>Paraburkholderia acidiphila 7Q-K02 sp. nov and Paraburkholderia acidisoli DHF22 sp. nov., two strains isolated from forest soil.</title>
        <authorList>
            <person name="Gao Z."/>
            <person name="Qiu L."/>
        </authorList>
    </citation>
    <scope>NUCLEOTIDE SEQUENCE [LARGE SCALE GENOMIC DNA]</scope>
    <source>
        <strain evidence="12 13">7Q-K02</strain>
    </source>
</reference>
<evidence type="ECO:0000256" key="6">
    <source>
        <dbReference type="ARBA" id="ARBA00022801"/>
    </source>
</evidence>
<dbReference type="EC" id="3.1.4.52" evidence="2"/>
<feature type="transmembrane region" description="Helical" evidence="10">
    <location>
        <begin position="323"/>
        <end position="341"/>
    </location>
</feature>
<evidence type="ECO:0000313" key="13">
    <source>
        <dbReference type="Proteomes" id="UP000434209"/>
    </source>
</evidence>
<dbReference type="SMART" id="SM00052">
    <property type="entry name" value="EAL"/>
    <property type="match status" value="1"/>
</dbReference>
<dbReference type="PANTHER" id="PTHR33121:SF79">
    <property type="entry name" value="CYCLIC DI-GMP PHOSPHODIESTERASE PDED-RELATED"/>
    <property type="match status" value="1"/>
</dbReference>
<dbReference type="Proteomes" id="UP000434209">
    <property type="component" value="Chromosome 3"/>
</dbReference>
<dbReference type="CDD" id="cd01948">
    <property type="entry name" value="EAL"/>
    <property type="match status" value="1"/>
</dbReference>
<evidence type="ECO:0000256" key="3">
    <source>
        <dbReference type="ARBA" id="ARBA00022475"/>
    </source>
</evidence>
<gene>
    <name evidence="12" type="ORF">FAZ97_29775</name>
</gene>
<dbReference type="PROSITE" id="PS50883">
    <property type="entry name" value="EAL"/>
    <property type="match status" value="1"/>
</dbReference>
<dbReference type="GO" id="GO:0005886">
    <property type="term" value="C:plasma membrane"/>
    <property type="evidence" value="ECO:0007669"/>
    <property type="project" value="UniProtKB-SubCell"/>
</dbReference>
<keyword evidence="5 10" id="KW-0812">Transmembrane</keyword>
<sequence length="624" mass="68253">MMREWGGCTAPWFPLSVLPLTSFDTARARRNACWPHLSGHGLHSFGPVMSSLNVPFVRRALSCLPRPLVEVFRGVLDSRIRATVTTAVVGTVAIATLGGLAFGYARTQILREEFAKLNAITSEVLERSERSSVQVRAAIAELQAQDAAPCSPENLALMAQLSLKYGQLQAVGYVANNRLMCSSYGRHGDGILLPAPTYQYTAGGLIQLRKANLSLASHLGSQPVVLVTGSTNGYSAIVSPALPIDVFTTNPGVALGTVIYGSNQVRMSRGVFNPAWRARLGDAHHAEFIEHDRIVSLWRSNRYDYFAFASISAQAANARIHEAGVLILSFTVGAMALLLFLTGRSARKAMPLSEAIREGLRRREFYLVYQPLVDLHTGRWVGAEALLRWRRSTGEHVRPDLFIPVAEDCHLIEDITDHVFELAAADLAGFFKKYPHFHVAINLSASEMQSPGVVPRLKNFITRVTGARARNFVFEATEGSLIKPELARPALAEIRQMGSAVAIDDFGTGYSSLSYLQTLSTDYLKIDKSFVDAIDTASVKNHVVAHIIGLAKDLRLQLVAEGVENAEQARYLSDRGVEYAQGWHFARPMTIDKLADSLNRQAVYPAESIQAVVPGKTHGGPKSH</sequence>
<dbReference type="InterPro" id="IPR001633">
    <property type="entry name" value="EAL_dom"/>
</dbReference>
<keyword evidence="6" id="KW-0378">Hydrolase</keyword>
<name>A0A7Z2JC12_9BURK</name>
<dbReference type="InterPro" id="IPR024744">
    <property type="entry name" value="CSS-motif_dom"/>
</dbReference>
<organism evidence="12 13">
    <name type="scientific">Paraburkholderia acidiphila</name>
    <dbReference type="NCBI Taxonomy" id="2571747"/>
    <lineage>
        <taxon>Bacteria</taxon>
        <taxon>Pseudomonadati</taxon>
        <taxon>Pseudomonadota</taxon>
        <taxon>Betaproteobacteria</taxon>
        <taxon>Burkholderiales</taxon>
        <taxon>Burkholderiaceae</taxon>
        <taxon>Paraburkholderia</taxon>
    </lineage>
</organism>
<dbReference type="AlphaFoldDB" id="A0A7Z2JC12"/>
<evidence type="ECO:0000256" key="8">
    <source>
        <dbReference type="ARBA" id="ARBA00023136"/>
    </source>
</evidence>
<evidence type="ECO:0000256" key="1">
    <source>
        <dbReference type="ARBA" id="ARBA00004651"/>
    </source>
</evidence>
<dbReference type="Pfam" id="PF00563">
    <property type="entry name" value="EAL"/>
    <property type="match status" value="1"/>
</dbReference>
<dbReference type="SUPFAM" id="SSF141868">
    <property type="entry name" value="EAL domain-like"/>
    <property type="match status" value="1"/>
</dbReference>
<evidence type="ECO:0000256" key="7">
    <source>
        <dbReference type="ARBA" id="ARBA00022989"/>
    </source>
</evidence>
<keyword evidence="13" id="KW-1185">Reference proteome</keyword>
<evidence type="ECO:0000256" key="5">
    <source>
        <dbReference type="ARBA" id="ARBA00022692"/>
    </source>
</evidence>
<accession>A0A7Z2JC12</accession>
<keyword evidence="8 10" id="KW-0472">Membrane</keyword>
<keyword evidence="3" id="KW-1003">Cell membrane</keyword>